<proteinExistence type="predicted"/>
<accession>A0ABP0ZDC2</accession>
<evidence type="ECO:0008006" key="3">
    <source>
        <dbReference type="Google" id="ProtNLM"/>
    </source>
</evidence>
<evidence type="ECO:0000313" key="1">
    <source>
        <dbReference type="EMBL" id="CAK9328865.1"/>
    </source>
</evidence>
<name>A0ABP0ZDC2_9ROSI</name>
<sequence length="223" mass="26329">MLMFRLDPFAVLLNSIPVLSQIGQQADIKCTTNRLTLMLSHSAPPFIAAIQMSPEFFNLYDSDHTYHFRFSLDRFYVIMYQMELQDPEPKVMLRQLDLVPYEVELEGHNDYSIFVSIDAQDFKRVVSELSARSVSVNLSDSQVKFSIENKEMIFTKEERRCIIGGLRKREEYHFVITLHPLVFFLDLSHQGKRMWLFMQMDSSSMLILPFGMWTQFWVYFPSH</sequence>
<gene>
    <name evidence="1" type="ORF">CITCOLO1_LOCUS21299</name>
</gene>
<dbReference type="Gene3D" id="3.70.10.10">
    <property type="match status" value="1"/>
</dbReference>
<dbReference type="EMBL" id="OZ021743">
    <property type="protein sequence ID" value="CAK9328865.1"/>
    <property type="molecule type" value="Genomic_DNA"/>
</dbReference>
<keyword evidence="2" id="KW-1185">Reference proteome</keyword>
<organism evidence="1 2">
    <name type="scientific">Citrullus colocynthis</name>
    <name type="common">colocynth</name>
    <dbReference type="NCBI Taxonomy" id="252529"/>
    <lineage>
        <taxon>Eukaryota</taxon>
        <taxon>Viridiplantae</taxon>
        <taxon>Streptophyta</taxon>
        <taxon>Embryophyta</taxon>
        <taxon>Tracheophyta</taxon>
        <taxon>Spermatophyta</taxon>
        <taxon>Magnoliopsida</taxon>
        <taxon>eudicotyledons</taxon>
        <taxon>Gunneridae</taxon>
        <taxon>Pentapetalae</taxon>
        <taxon>rosids</taxon>
        <taxon>fabids</taxon>
        <taxon>Cucurbitales</taxon>
        <taxon>Cucurbitaceae</taxon>
        <taxon>Benincaseae</taxon>
        <taxon>Citrullus</taxon>
    </lineage>
</organism>
<evidence type="ECO:0000313" key="2">
    <source>
        <dbReference type="Proteomes" id="UP001642487"/>
    </source>
</evidence>
<protein>
    <recommendedName>
        <fullName evidence="3">Proliferating cell nuclear antigen</fullName>
    </recommendedName>
</protein>
<dbReference type="Proteomes" id="UP001642487">
    <property type="component" value="Chromosome 9"/>
</dbReference>
<reference evidence="1 2" key="1">
    <citation type="submission" date="2024-03" db="EMBL/GenBank/DDBJ databases">
        <authorList>
            <person name="Gkanogiannis A."/>
            <person name="Becerra Lopez-Lavalle L."/>
        </authorList>
    </citation>
    <scope>NUCLEOTIDE SEQUENCE [LARGE SCALE GENOMIC DNA]</scope>
</reference>